<protein>
    <submittedName>
        <fullName evidence="1">Excisionase</fullName>
    </submittedName>
</protein>
<evidence type="ECO:0000313" key="2">
    <source>
        <dbReference type="Proteomes" id="UP000238954"/>
    </source>
</evidence>
<evidence type="ECO:0000313" key="1">
    <source>
        <dbReference type="EMBL" id="PQM29166.1"/>
    </source>
</evidence>
<dbReference type="Proteomes" id="UP000238954">
    <property type="component" value="Chromosome"/>
</dbReference>
<proteinExistence type="predicted"/>
<sequence>MLKTKDAFRAIGVGSTTGFKLIARGDLEAVKLGGDRGATRITSESIRAYVDKLRGQGDAA</sequence>
<dbReference type="EMBL" id="PHFW01000002">
    <property type="protein sequence ID" value="PQM29166.1"/>
    <property type="molecule type" value="Genomic_DNA"/>
</dbReference>
<gene>
    <name evidence="1" type="ORF">CVO77_03610</name>
</gene>
<dbReference type="AlphaFoldDB" id="A0A2S8BA06"/>
<reference evidence="2" key="1">
    <citation type="submission" date="2017-11" db="EMBL/GenBank/DDBJ databases">
        <title>The complete genome sequence of Sphingopyxis pomeranensis sp. nov. strain WS5A3p.</title>
        <authorList>
            <person name="Kaminski M.A."/>
        </authorList>
    </citation>
    <scope>NUCLEOTIDE SEQUENCE [LARGE SCALE GENOMIC DNA]</scope>
    <source>
        <strain evidence="2">WS5A3p</strain>
    </source>
</reference>
<accession>A0A2S8BA06</accession>
<name>A0A2S8BA06_9SPHN</name>
<keyword evidence="2" id="KW-1185">Reference proteome</keyword>
<organism evidence="1 2">
    <name type="scientific">Sphingopyxis lindanitolerans</name>
    <dbReference type="NCBI Taxonomy" id="2054227"/>
    <lineage>
        <taxon>Bacteria</taxon>
        <taxon>Pseudomonadati</taxon>
        <taxon>Pseudomonadota</taxon>
        <taxon>Alphaproteobacteria</taxon>
        <taxon>Sphingomonadales</taxon>
        <taxon>Sphingomonadaceae</taxon>
        <taxon>Sphingopyxis</taxon>
    </lineage>
</organism>
<comment type="caution">
    <text evidence="1">The sequence shown here is derived from an EMBL/GenBank/DDBJ whole genome shotgun (WGS) entry which is preliminary data.</text>
</comment>
<dbReference type="OrthoDB" id="7874861at2"/>